<feature type="region of interest" description="Disordered" evidence="4">
    <location>
        <begin position="272"/>
        <end position="295"/>
    </location>
</feature>
<dbReference type="Pfam" id="PF07847">
    <property type="entry name" value="PCO_ADO"/>
    <property type="match status" value="1"/>
</dbReference>
<protein>
    <submittedName>
        <fullName evidence="5">AEDO-like protein</fullName>
    </submittedName>
</protein>
<keyword evidence="6" id="KW-1185">Reference proteome</keyword>
<dbReference type="InterPro" id="IPR012864">
    <property type="entry name" value="PCO/ADO"/>
</dbReference>
<dbReference type="PANTHER" id="PTHR22966">
    <property type="entry name" value="2-AMINOETHANETHIOL DIOXYGENASE"/>
    <property type="match status" value="1"/>
</dbReference>
<proteinExistence type="predicted"/>
<reference evidence="5" key="1">
    <citation type="submission" date="2022-11" db="EMBL/GenBank/DDBJ databases">
        <title>Centuries of genome instability and evolution in soft-shell clam transmissible cancer (bioRxiv).</title>
        <authorList>
            <person name="Hart S.F.M."/>
            <person name="Yonemitsu M.A."/>
            <person name="Giersch R.M."/>
            <person name="Beal B.F."/>
            <person name="Arriagada G."/>
            <person name="Davis B.W."/>
            <person name="Ostrander E.A."/>
            <person name="Goff S.P."/>
            <person name="Metzger M.J."/>
        </authorList>
    </citation>
    <scope>NUCLEOTIDE SEQUENCE</scope>
    <source>
        <strain evidence="5">MELC-2E11</strain>
        <tissue evidence="5">Siphon/mantle</tissue>
    </source>
</reference>
<evidence type="ECO:0000313" key="5">
    <source>
        <dbReference type="EMBL" id="WAR21324.1"/>
    </source>
</evidence>
<dbReference type="PANTHER" id="PTHR22966:SF61">
    <property type="entry name" value="2-AMINOETHANETHIOL DIOXYGENASE"/>
    <property type="match status" value="1"/>
</dbReference>
<evidence type="ECO:0000256" key="3">
    <source>
        <dbReference type="ARBA" id="ARBA00023004"/>
    </source>
</evidence>
<name>A0ABY7FJI5_MYAAR</name>
<dbReference type="Gene3D" id="2.60.120.10">
    <property type="entry name" value="Jelly Rolls"/>
    <property type="match status" value="1"/>
</dbReference>
<evidence type="ECO:0000313" key="6">
    <source>
        <dbReference type="Proteomes" id="UP001164746"/>
    </source>
</evidence>
<dbReference type="InterPro" id="IPR014710">
    <property type="entry name" value="RmlC-like_jellyroll"/>
</dbReference>
<evidence type="ECO:0000256" key="4">
    <source>
        <dbReference type="SAM" id="MobiDB-lite"/>
    </source>
</evidence>
<dbReference type="SUPFAM" id="SSF51182">
    <property type="entry name" value="RmlC-like cupins"/>
    <property type="match status" value="1"/>
</dbReference>
<sequence length="426" mass="48176">MTAFQKSIEAAFKVFSRRNGLPVTTDSISEIQKLLNKVTKQELNLDPTLLENRLPCEGEAPVTYVRIVEHKIMTVAIFILREGMHGLIKVVHGSLNVKTYSALDQSMYQIPTSSEEDLHEKYGRKIPVVPAKLEGTWTCNESDDCMILTPQSGNLHEITAVNGTAAFLDFLSPPYCHERFSRDGYRPCNYFSESDSAQSDPDVKYIMPISAPRDYWCDEVEYTGPPVPLPPADFYDKTKATAQLRQHKGHSTAMMPPILWHSYDDTKAITMTTPRPQHSNNNTKATAMTTQSPQQSYDNTMVTAMTKPRPQHSNNNTKTTPKKAYIKSDLGLDLNRKAYIKSDLDLNRKTYFKSDLDHDLSRKAYTKSDLDLNRQAYTKSDLNLNRKTNRVNPICIHSNSVKLICICSNSMNLICIHSNRLNSTIG</sequence>
<keyword evidence="2" id="KW-0560">Oxidoreductase</keyword>
<organism evidence="5 6">
    <name type="scientific">Mya arenaria</name>
    <name type="common">Soft-shell clam</name>
    <dbReference type="NCBI Taxonomy" id="6604"/>
    <lineage>
        <taxon>Eukaryota</taxon>
        <taxon>Metazoa</taxon>
        <taxon>Spiralia</taxon>
        <taxon>Lophotrochozoa</taxon>
        <taxon>Mollusca</taxon>
        <taxon>Bivalvia</taxon>
        <taxon>Autobranchia</taxon>
        <taxon>Heteroconchia</taxon>
        <taxon>Euheterodonta</taxon>
        <taxon>Imparidentia</taxon>
        <taxon>Neoheterodontei</taxon>
        <taxon>Myida</taxon>
        <taxon>Myoidea</taxon>
        <taxon>Myidae</taxon>
        <taxon>Mya</taxon>
    </lineage>
</organism>
<gene>
    <name evidence="5" type="ORF">MAR_015298</name>
</gene>
<keyword evidence="3" id="KW-0408">Iron</keyword>
<dbReference type="EMBL" id="CP111023">
    <property type="protein sequence ID" value="WAR21324.1"/>
    <property type="molecule type" value="Genomic_DNA"/>
</dbReference>
<keyword evidence="1" id="KW-0479">Metal-binding</keyword>
<dbReference type="InterPro" id="IPR011051">
    <property type="entry name" value="RmlC_Cupin_sf"/>
</dbReference>
<dbReference type="Proteomes" id="UP001164746">
    <property type="component" value="Chromosome 12"/>
</dbReference>
<evidence type="ECO:0000256" key="2">
    <source>
        <dbReference type="ARBA" id="ARBA00023002"/>
    </source>
</evidence>
<evidence type="ECO:0000256" key="1">
    <source>
        <dbReference type="ARBA" id="ARBA00022723"/>
    </source>
</evidence>
<accession>A0ABY7FJI5</accession>
<dbReference type="CDD" id="cd20289">
    <property type="entry name" value="cupin_ADO"/>
    <property type="match status" value="1"/>
</dbReference>